<protein>
    <submittedName>
        <fullName evidence="1">Uncharacterized protein</fullName>
    </submittedName>
</protein>
<organism evidence="1 2">
    <name type="scientific">Aureimonas pseudogalii</name>
    <dbReference type="NCBI Taxonomy" id="1744844"/>
    <lineage>
        <taxon>Bacteria</taxon>
        <taxon>Pseudomonadati</taxon>
        <taxon>Pseudomonadota</taxon>
        <taxon>Alphaproteobacteria</taxon>
        <taxon>Hyphomicrobiales</taxon>
        <taxon>Aurantimonadaceae</taxon>
        <taxon>Aureimonas</taxon>
    </lineage>
</organism>
<evidence type="ECO:0000313" key="2">
    <source>
        <dbReference type="Proteomes" id="UP000542776"/>
    </source>
</evidence>
<dbReference type="AlphaFoldDB" id="A0A7W6EFB0"/>
<sequence length="120" mass="13334">MQRTEFRDVAQFGMDPFGGEGEILSRETDHIVWIRNNGDGSYTTCNQSLVDPILEANAEKRSETAGKRWGDGQIVASIPNALLYGDGYYAQARAAGDKPAMKKFLNDSDYAKLRTKEGRI</sequence>
<comment type="caution">
    <text evidence="1">The sequence shown here is derived from an EMBL/GenBank/DDBJ whole genome shotgun (WGS) entry which is preliminary data.</text>
</comment>
<evidence type="ECO:0000313" key="1">
    <source>
        <dbReference type="EMBL" id="MBB3997198.1"/>
    </source>
</evidence>
<gene>
    <name evidence="1" type="ORF">GGR04_001019</name>
</gene>
<dbReference type="EMBL" id="JACIEK010000001">
    <property type="protein sequence ID" value="MBB3997198.1"/>
    <property type="molecule type" value="Genomic_DNA"/>
</dbReference>
<keyword evidence="2" id="KW-1185">Reference proteome</keyword>
<name>A0A7W6EFB0_9HYPH</name>
<reference evidence="1 2" key="1">
    <citation type="submission" date="2020-08" db="EMBL/GenBank/DDBJ databases">
        <title>Genomic Encyclopedia of Type Strains, Phase IV (KMG-IV): sequencing the most valuable type-strain genomes for metagenomic binning, comparative biology and taxonomic classification.</title>
        <authorList>
            <person name="Goeker M."/>
        </authorList>
    </citation>
    <scope>NUCLEOTIDE SEQUENCE [LARGE SCALE GENOMIC DNA]</scope>
    <source>
        <strain evidence="1 2">DSM 102238</strain>
    </source>
</reference>
<dbReference type="Proteomes" id="UP000542776">
    <property type="component" value="Unassembled WGS sequence"/>
</dbReference>
<dbReference type="RefSeq" id="WP_183198474.1">
    <property type="nucleotide sequence ID" value="NZ_JACIEK010000001.1"/>
</dbReference>
<proteinExistence type="predicted"/>
<accession>A0A7W6EFB0</accession>